<protein>
    <submittedName>
        <fullName evidence="4">Structural maintenance of chromosomes protein</fullName>
    </submittedName>
</protein>
<dbReference type="Pfam" id="PF06470">
    <property type="entry name" value="SMC_hinge"/>
    <property type="match status" value="1"/>
</dbReference>
<name>A0A4Q9L3H0_9MICR</name>
<proteinExistence type="predicted"/>
<dbReference type="InterPro" id="IPR036277">
    <property type="entry name" value="SMC_hinge_sf"/>
</dbReference>
<evidence type="ECO:0000313" key="4">
    <source>
        <dbReference type="EMBL" id="TBU01341.1"/>
    </source>
</evidence>
<dbReference type="AlphaFoldDB" id="A0A4Q9L3H0"/>
<reference evidence="4 5" key="1">
    <citation type="submission" date="2017-12" db="EMBL/GenBank/DDBJ databases">
        <authorList>
            <person name="Pombert J.-F."/>
            <person name="Haag K.L."/>
            <person name="Ebert D."/>
        </authorList>
    </citation>
    <scope>NUCLEOTIDE SEQUENCE [LARGE SCALE GENOMIC DNA]</scope>
    <source>
        <strain evidence="4">FI-OER-3-3</strain>
    </source>
</reference>
<evidence type="ECO:0000256" key="1">
    <source>
        <dbReference type="ARBA" id="ARBA00023054"/>
    </source>
</evidence>
<dbReference type="GO" id="GO:0007059">
    <property type="term" value="P:chromosome segregation"/>
    <property type="evidence" value="ECO:0007669"/>
    <property type="project" value="UniProtKB-ARBA"/>
</dbReference>
<dbReference type="Pfam" id="PF02463">
    <property type="entry name" value="SMC_N"/>
    <property type="match status" value="1"/>
</dbReference>
<dbReference type="Gene3D" id="3.40.50.300">
    <property type="entry name" value="P-loop containing nucleotide triphosphate hydrolases"/>
    <property type="match status" value="2"/>
</dbReference>
<dbReference type="InterPro" id="IPR003395">
    <property type="entry name" value="RecF/RecN/SMC_N"/>
</dbReference>
<dbReference type="VEuPathDB" id="MicrosporidiaDB:CWI37_0734p0010"/>
<feature type="coiled-coil region" evidence="2">
    <location>
        <begin position="309"/>
        <end position="493"/>
    </location>
</feature>
<evidence type="ECO:0000313" key="5">
    <source>
        <dbReference type="Proteomes" id="UP000292362"/>
    </source>
</evidence>
<sequence>MYIRKLNINNFKSFYGLNTITFSSGKTFIIGKNGSGKSNLLSALHLLITPKILSSIQIESLLYENSNDTTSWIEGLFSNERGIFPSTEFFTLKRCFSLGKDEYFLNEKHISHKDLADMFENCGISTLITENQNLEETNLKGDEIENITNRENDLKQECRENKNMTPCPTFSNPFIYIPQNTITRISNLSPKDLYVLLQEISGTVLYEQDKESIKGLLDSTVHSEKKIETFYQTLQTRMLHLKRQRDLLKEYESLEKKKKSIEYKIFKNEMSNIDKEINEIESHKTMGINSKETEIESDSTEENEKSFKLRNYRSQIENLLKKRTKIVQQKENLKNEIQTEFKTTDIKEIEEKETLESITTQIQEIVKKKEKIQEEFKNVKNSLNNLQEEHEESILNLKVMEYEEGFFKVYDPENTEIEIKKTEENLKIKETELKELENKKMKTENKKNLDSEDLKIENYNFLIDKRKSLWRDQKKTKENILSLKEKLTTVQNKVYISCLSYFSYLEIKNIQGIYGCVFELIDIPEDLFKAVESVCRNSLFNVVCENEDVATNVIPKLKNSVTFIPLNRIEINYKSKNIENAVPIDSFIKCDEKFKTVVKMVTKGCYLVSDIKTAVAISRLHNVNTVTRDGDYVSRKGGVSCGIDGKGFLREIRELLVMKDIKEEDLKKIENEISILSEKIQFLDSIETKNSEVFDSSDTFSLRVLILFMHKKIKLLKNGISQSFMRSHKNDLEILKNKIVKIKSMIEENTNFEHRFTKKINEIGDKIRFLYKTKEYFALKEDENYIDAGVEMLRYKITKHMESEYKIPTQADFSSFEFEKQAVRKNILIEKKMNIKNKLRELASFYENNSLVFKEESNEFLYKKLSEINEKLKKYASVNKRTISLYNSCFEQNESICKRIEELKIGKVEIKTFLEELEERSKESIASTFLLLKKYFKIFYNDLMEGNGDLILTENEMKIITHVGDTVMSGGQKTLVALSLLFSIQKIEPSPFYFFDEIDANLDSNSRKKLLSVLKNIESQFIFTTFRNDMLDIGDKFFGVLFSDKKSSVSEIDKSTAKEFLNE</sequence>
<feature type="coiled-coil region" evidence="2">
    <location>
        <begin position="244"/>
        <end position="283"/>
    </location>
</feature>
<dbReference type="GO" id="GO:0005694">
    <property type="term" value="C:chromosome"/>
    <property type="evidence" value="ECO:0007669"/>
    <property type="project" value="InterPro"/>
</dbReference>
<comment type="caution">
    <text evidence="4">The sequence shown here is derived from an EMBL/GenBank/DDBJ whole genome shotgun (WGS) entry which is preliminary data.</text>
</comment>
<dbReference type="Gene3D" id="3.30.70.1620">
    <property type="match status" value="1"/>
</dbReference>
<accession>A0A4Q9L3H0</accession>
<evidence type="ECO:0000256" key="2">
    <source>
        <dbReference type="SAM" id="Coils"/>
    </source>
</evidence>
<feature type="domain" description="SMC hinge" evidence="3">
    <location>
        <begin position="511"/>
        <end position="618"/>
    </location>
</feature>
<dbReference type="InterPro" id="IPR010935">
    <property type="entry name" value="SMC_hinge"/>
</dbReference>
<gene>
    <name evidence="4" type="ORF">CWI37_0734p0010</name>
</gene>
<dbReference type="GO" id="GO:0005524">
    <property type="term" value="F:ATP binding"/>
    <property type="evidence" value="ECO:0007669"/>
    <property type="project" value="InterPro"/>
</dbReference>
<dbReference type="EMBL" id="PITJ01000734">
    <property type="protein sequence ID" value="TBU01341.1"/>
    <property type="molecule type" value="Genomic_DNA"/>
</dbReference>
<keyword evidence="1 2" id="KW-0175">Coiled coil</keyword>
<dbReference type="Proteomes" id="UP000292362">
    <property type="component" value="Unassembled WGS sequence"/>
</dbReference>
<feature type="coiled-coil region" evidence="2">
    <location>
        <begin position="652"/>
        <end position="686"/>
    </location>
</feature>
<organism evidence="4 5">
    <name type="scientific">Hamiltosporidium tvaerminnensis</name>
    <dbReference type="NCBI Taxonomy" id="1176355"/>
    <lineage>
        <taxon>Eukaryota</taxon>
        <taxon>Fungi</taxon>
        <taxon>Fungi incertae sedis</taxon>
        <taxon>Microsporidia</taxon>
        <taxon>Dubosqiidae</taxon>
        <taxon>Hamiltosporidium</taxon>
    </lineage>
</organism>
<evidence type="ECO:0000259" key="3">
    <source>
        <dbReference type="SMART" id="SM00968"/>
    </source>
</evidence>
<dbReference type="SUPFAM" id="SSF52540">
    <property type="entry name" value="P-loop containing nucleoside triphosphate hydrolases"/>
    <property type="match status" value="1"/>
</dbReference>
<dbReference type="Gene3D" id="1.20.1060.20">
    <property type="match status" value="1"/>
</dbReference>
<dbReference type="PANTHER" id="PTHR43977">
    <property type="entry name" value="STRUCTURAL MAINTENANCE OF CHROMOSOMES PROTEIN 3"/>
    <property type="match status" value="1"/>
</dbReference>
<dbReference type="SMART" id="SM00968">
    <property type="entry name" value="SMC_hinge"/>
    <property type="match status" value="1"/>
</dbReference>
<dbReference type="GO" id="GO:0051276">
    <property type="term" value="P:chromosome organization"/>
    <property type="evidence" value="ECO:0007669"/>
    <property type="project" value="InterPro"/>
</dbReference>
<dbReference type="InterPro" id="IPR027417">
    <property type="entry name" value="P-loop_NTPase"/>
</dbReference>
<dbReference type="SUPFAM" id="SSF75553">
    <property type="entry name" value="Smc hinge domain"/>
    <property type="match status" value="1"/>
</dbReference>